<dbReference type="SUPFAM" id="SSF55874">
    <property type="entry name" value="ATPase domain of HSP90 chaperone/DNA topoisomerase II/histidine kinase"/>
    <property type="match status" value="1"/>
</dbReference>
<dbReference type="STRING" id="1859473.BG261_03685"/>
<name>A0A1E8GLR6_9LACT</name>
<accession>A0A1E8GLR6</accession>
<comment type="caution">
    <text evidence="15">The sequence shown here is derived from an EMBL/GenBank/DDBJ whole genome shotgun (WGS) entry which is preliminary data.</text>
</comment>
<dbReference type="InterPro" id="IPR005467">
    <property type="entry name" value="His_kinase_dom"/>
</dbReference>
<evidence type="ECO:0000259" key="14">
    <source>
        <dbReference type="PROSITE" id="PS50109"/>
    </source>
</evidence>
<evidence type="ECO:0000256" key="11">
    <source>
        <dbReference type="ARBA" id="ARBA00023136"/>
    </source>
</evidence>
<dbReference type="SUPFAM" id="SSF47384">
    <property type="entry name" value="Homodimeric domain of signal transducing histidine kinase"/>
    <property type="match status" value="1"/>
</dbReference>
<keyword evidence="12" id="KW-0175">Coiled coil</keyword>
<keyword evidence="7 13" id="KW-0812">Transmembrane</keyword>
<feature type="transmembrane region" description="Helical" evidence="13">
    <location>
        <begin position="7"/>
        <end position="30"/>
    </location>
</feature>
<dbReference type="PANTHER" id="PTHR45453">
    <property type="entry name" value="PHOSPHATE REGULON SENSOR PROTEIN PHOR"/>
    <property type="match status" value="1"/>
</dbReference>
<comment type="catalytic activity">
    <reaction evidence="1">
        <text>ATP + protein L-histidine = ADP + protein N-phospho-L-histidine.</text>
        <dbReference type="EC" id="2.7.13.3"/>
    </reaction>
</comment>
<keyword evidence="5" id="KW-0597">Phosphoprotein</keyword>
<evidence type="ECO:0000256" key="1">
    <source>
        <dbReference type="ARBA" id="ARBA00000085"/>
    </source>
</evidence>
<dbReference type="InterPro" id="IPR004358">
    <property type="entry name" value="Sig_transdc_His_kin-like_C"/>
</dbReference>
<gene>
    <name evidence="15" type="ORF">BG261_03685</name>
</gene>
<dbReference type="CDD" id="cd00075">
    <property type="entry name" value="HATPase"/>
    <property type="match status" value="1"/>
</dbReference>
<dbReference type="CDD" id="cd00082">
    <property type="entry name" value="HisKA"/>
    <property type="match status" value="1"/>
</dbReference>
<evidence type="ECO:0000256" key="9">
    <source>
        <dbReference type="ARBA" id="ARBA00022989"/>
    </source>
</evidence>
<keyword evidence="8" id="KW-0418">Kinase</keyword>
<dbReference type="Gene3D" id="1.10.287.130">
    <property type="match status" value="1"/>
</dbReference>
<dbReference type="OrthoDB" id="9813151at2"/>
<sequence>MKKHFKFIIFSIIYICTTILLSKSIAASLLNSEISSLEKKLDQIVQEIKDGNRTRSTYTELQIFTDDNNVPEDVQNVFKGSGHSNSIINGNLYISTPLTVNGKTKEVIRIGEKLNVNTSIFELIFLYSTVIYLFILIYYFNSKSSNDREISEINKIITRFHKNPYQELRVDSQSDPILDSVNNYSSQVYAILNDKNQQIDNILKLINTLDFPVFIYDDQGSLIKSNDSFKLEFPYAMNISYFKDQIEFLNFLVSNLVGSNDIQGQFYFEDIDKYFQVKISNIDNLQGNYIVSMLDISEPIKAKISQDNFIANVSHELKTPLTSIIGFSDAITTHNISQEQINEFSLIIKKEARRLENLVNDTLKLTKNNIKIQKNEIQINEIIEDILSKLYFQIEEKKLLVEKQLEDIYLLTNYDLFYGIAKNIIENAIFYTKDNGKIYISLNNDDKNAYLTVKDNGIGISLVNQERIFERFYRVDGARTNTTNGTGLGLAIVKHNAKYLDAKISMTSKLDEGTEISVAFPK</sequence>
<evidence type="ECO:0000256" key="7">
    <source>
        <dbReference type="ARBA" id="ARBA00022692"/>
    </source>
</evidence>
<dbReference type="SMART" id="SM00387">
    <property type="entry name" value="HATPase_c"/>
    <property type="match status" value="1"/>
</dbReference>
<keyword evidence="6" id="KW-0808">Transferase</keyword>
<evidence type="ECO:0000256" key="13">
    <source>
        <dbReference type="SAM" id="Phobius"/>
    </source>
</evidence>
<evidence type="ECO:0000256" key="4">
    <source>
        <dbReference type="ARBA" id="ARBA00022475"/>
    </source>
</evidence>
<evidence type="ECO:0000256" key="12">
    <source>
        <dbReference type="SAM" id="Coils"/>
    </source>
</evidence>
<dbReference type="AlphaFoldDB" id="A0A1E8GLR6"/>
<dbReference type="InterPro" id="IPR003661">
    <property type="entry name" value="HisK_dim/P_dom"/>
</dbReference>
<dbReference type="FunFam" id="3.30.565.10:FF:000006">
    <property type="entry name" value="Sensor histidine kinase WalK"/>
    <property type="match status" value="1"/>
</dbReference>
<keyword evidence="10" id="KW-0902">Two-component regulatory system</keyword>
<organism evidence="15 16">
    <name type="scientific">Floricoccus tropicus</name>
    <dbReference type="NCBI Taxonomy" id="1859473"/>
    <lineage>
        <taxon>Bacteria</taxon>
        <taxon>Bacillati</taxon>
        <taxon>Bacillota</taxon>
        <taxon>Bacilli</taxon>
        <taxon>Lactobacillales</taxon>
        <taxon>Streptococcaceae</taxon>
        <taxon>Floricoccus</taxon>
    </lineage>
</organism>
<dbReference type="EC" id="2.7.13.3" evidence="3"/>
<comment type="subcellular location">
    <subcellularLocation>
        <location evidence="2">Cell membrane</location>
        <topology evidence="2">Multi-pass membrane protein</topology>
    </subcellularLocation>
</comment>
<keyword evidence="4" id="KW-1003">Cell membrane</keyword>
<dbReference type="SMART" id="SM00388">
    <property type="entry name" value="HisKA"/>
    <property type="match status" value="1"/>
</dbReference>
<dbReference type="PROSITE" id="PS50109">
    <property type="entry name" value="HIS_KIN"/>
    <property type="match status" value="1"/>
</dbReference>
<evidence type="ECO:0000256" key="6">
    <source>
        <dbReference type="ARBA" id="ARBA00022679"/>
    </source>
</evidence>
<dbReference type="InterPro" id="IPR003594">
    <property type="entry name" value="HATPase_dom"/>
</dbReference>
<dbReference type="GO" id="GO:0005886">
    <property type="term" value="C:plasma membrane"/>
    <property type="evidence" value="ECO:0007669"/>
    <property type="project" value="UniProtKB-SubCell"/>
</dbReference>
<dbReference type="GO" id="GO:0016036">
    <property type="term" value="P:cellular response to phosphate starvation"/>
    <property type="evidence" value="ECO:0007669"/>
    <property type="project" value="TreeGrafter"/>
</dbReference>
<feature type="domain" description="Histidine kinase" evidence="14">
    <location>
        <begin position="312"/>
        <end position="522"/>
    </location>
</feature>
<evidence type="ECO:0000313" key="16">
    <source>
        <dbReference type="Proteomes" id="UP000178622"/>
    </source>
</evidence>
<reference evidence="16" key="1">
    <citation type="submission" date="2016-09" db="EMBL/GenBank/DDBJ databases">
        <title>Draft genome sequence of a novel species of the family Streptococcaceae isolated from flowers.</title>
        <authorList>
            <person name="Chuah L.-O."/>
            <person name="Yap K.-P."/>
            <person name="Thong K.L."/>
            <person name="Liong M.T."/>
            <person name="Ahmad R."/>
            <person name="Rusul G."/>
        </authorList>
    </citation>
    <scope>NUCLEOTIDE SEQUENCE [LARGE SCALE GENOMIC DNA]</scope>
    <source>
        <strain evidence="16">DF1</strain>
    </source>
</reference>
<evidence type="ECO:0000256" key="8">
    <source>
        <dbReference type="ARBA" id="ARBA00022777"/>
    </source>
</evidence>
<dbReference type="Gene3D" id="3.30.565.10">
    <property type="entry name" value="Histidine kinase-like ATPase, C-terminal domain"/>
    <property type="match status" value="1"/>
</dbReference>
<dbReference type="Pfam" id="PF00512">
    <property type="entry name" value="HisKA"/>
    <property type="match status" value="1"/>
</dbReference>
<dbReference type="PANTHER" id="PTHR45453:SF2">
    <property type="entry name" value="HISTIDINE KINASE"/>
    <property type="match status" value="1"/>
</dbReference>
<dbReference type="InterPro" id="IPR050351">
    <property type="entry name" value="BphY/WalK/GraS-like"/>
</dbReference>
<evidence type="ECO:0000256" key="2">
    <source>
        <dbReference type="ARBA" id="ARBA00004651"/>
    </source>
</evidence>
<evidence type="ECO:0000256" key="5">
    <source>
        <dbReference type="ARBA" id="ARBA00022553"/>
    </source>
</evidence>
<protein>
    <recommendedName>
        <fullName evidence="3">histidine kinase</fullName>
        <ecNumber evidence="3">2.7.13.3</ecNumber>
    </recommendedName>
</protein>
<keyword evidence="9 13" id="KW-1133">Transmembrane helix</keyword>
<dbReference type="Proteomes" id="UP000178622">
    <property type="component" value="Unassembled WGS sequence"/>
</dbReference>
<dbReference type="InterPro" id="IPR036097">
    <property type="entry name" value="HisK_dim/P_sf"/>
</dbReference>
<dbReference type="GO" id="GO:0004721">
    <property type="term" value="F:phosphoprotein phosphatase activity"/>
    <property type="evidence" value="ECO:0007669"/>
    <property type="project" value="TreeGrafter"/>
</dbReference>
<evidence type="ECO:0000256" key="3">
    <source>
        <dbReference type="ARBA" id="ARBA00012438"/>
    </source>
</evidence>
<dbReference type="PRINTS" id="PR00344">
    <property type="entry name" value="BCTRLSENSOR"/>
</dbReference>
<dbReference type="Pfam" id="PF02518">
    <property type="entry name" value="HATPase_c"/>
    <property type="match status" value="1"/>
</dbReference>
<feature type="coiled-coil region" evidence="12">
    <location>
        <begin position="27"/>
        <end position="54"/>
    </location>
</feature>
<evidence type="ECO:0000256" key="10">
    <source>
        <dbReference type="ARBA" id="ARBA00023012"/>
    </source>
</evidence>
<keyword evidence="11 13" id="KW-0472">Membrane</keyword>
<dbReference type="InterPro" id="IPR036890">
    <property type="entry name" value="HATPase_C_sf"/>
</dbReference>
<dbReference type="EMBL" id="MKIR01000020">
    <property type="protein sequence ID" value="OFI49182.1"/>
    <property type="molecule type" value="Genomic_DNA"/>
</dbReference>
<dbReference type="GO" id="GO:0000155">
    <property type="term" value="F:phosphorelay sensor kinase activity"/>
    <property type="evidence" value="ECO:0007669"/>
    <property type="project" value="InterPro"/>
</dbReference>
<evidence type="ECO:0000313" key="15">
    <source>
        <dbReference type="EMBL" id="OFI49182.1"/>
    </source>
</evidence>
<keyword evidence="16" id="KW-1185">Reference proteome</keyword>
<proteinExistence type="predicted"/>
<dbReference type="RefSeq" id="WP_070792219.1">
    <property type="nucleotide sequence ID" value="NZ_MKIR01000020.1"/>
</dbReference>
<feature type="transmembrane region" description="Helical" evidence="13">
    <location>
        <begin position="120"/>
        <end position="140"/>
    </location>
</feature>
<dbReference type="FunFam" id="1.10.287.130:FF:000001">
    <property type="entry name" value="Two-component sensor histidine kinase"/>
    <property type="match status" value="1"/>
</dbReference>